<sequence>MQFEAVIISCSEQACPNFNIVVEADVKLDEHGCKPWLTCGVCQSTLIENPHPPVQQTQE</sequence>
<proteinExistence type="predicted"/>
<name>A0A6J7WVD0_9CAUD</name>
<reference evidence="1" key="1">
    <citation type="submission" date="2020-05" db="EMBL/GenBank/DDBJ databases">
        <authorList>
            <person name="Chiriac C."/>
            <person name="Salcher M."/>
            <person name="Ghai R."/>
            <person name="Kavagutti S V."/>
        </authorList>
    </citation>
    <scope>NUCLEOTIDE SEQUENCE</scope>
</reference>
<gene>
    <name evidence="1" type="ORF">UFOVP357_8</name>
</gene>
<dbReference type="EMBL" id="LR798289">
    <property type="protein sequence ID" value="CAB5220642.1"/>
    <property type="molecule type" value="Genomic_DNA"/>
</dbReference>
<organism evidence="1">
    <name type="scientific">uncultured Caudovirales phage</name>
    <dbReference type="NCBI Taxonomy" id="2100421"/>
    <lineage>
        <taxon>Viruses</taxon>
        <taxon>Duplodnaviria</taxon>
        <taxon>Heunggongvirae</taxon>
        <taxon>Uroviricota</taxon>
        <taxon>Caudoviricetes</taxon>
        <taxon>Peduoviridae</taxon>
        <taxon>Maltschvirus</taxon>
        <taxon>Maltschvirus maltsch</taxon>
    </lineage>
</organism>
<evidence type="ECO:0000313" key="1">
    <source>
        <dbReference type="EMBL" id="CAB5220642.1"/>
    </source>
</evidence>
<protein>
    <submittedName>
        <fullName evidence="1">Uncharacterized protein</fullName>
    </submittedName>
</protein>
<accession>A0A6J7WVD0</accession>